<keyword evidence="13" id="KW-1185">Reference proteome</keyword>
<dbReference type="InterPro" id="IPR016066">
    <property type="entry name" value="A-D-PHexomutase_CS"/>
</dbReference>
<accession>A0A9W6D170</accession>
<dbReference type="InterPro" id="IPR005841">
    <property type="entry name" value="Alpha-D-phosphohexomutase_SF"/>
</dbReference>
<name>A0A9W6D170_9BACT</name>
<dbReference type="Pfam" id="PF02880">
    <property type="entry name" value="PGM_PMM_III"/>
    <property type="match status" value="1"/>
</dbReference>
<dbReference type="InterPro" id="IPR005843">
    <property type="entry name" value="A-D-PHexomutase_C"/>
</dbReference>
<feature type="domain" description="Alpha-D-phosphohexomutase alpha/beta/alpha" evidence="11">
    <location>
        <begin position="257"/>
        <end position="367"/>
    </location>
</feature>
<dbReference type="GO" id="GO:0000287">
    <property type="term" value="F:magnesium ion binding"/>
    <property type="evidence" value="ECO:0007669"/>
    <property type="project" value="InterPro"/>
</dbReference>
<evidence type="ECO:0000256" key="5">
    <source>
        <dbReference type="ARBA" id="ARBA00022842"/>
    </source>
</evidence>
<proteinExistence type="inferred from homology"/>
<sequence length="455" mass="50854">MGVSRLDHNVFREYDIRGLVDREILDQDVVLLGKTFGTYMAGQQKKYVVVGRDCRLSSGRYRDLLVEGLVASGMDVVDVGVCPTPVFYFALRRLDRQGGIMITASHNPPEYNGFKICNGYDTISGAEIQKIREMMEEADFVSGNGQVVSHDIVTSYIDYVVGNIELKRRLRVGVDAGNATAGPIAIPILERLGCEVYPIYCDMDGTFPNHEPDPTVLENLKDLCALVKREHLDVGVAYDGDSDRLGIVDHRGEPVFGDKLLIIFAREILSRRPGTTFVSEVKCSKTLYDDIEKRGGRAIMARTGHSLMKAKMKEVDAVLAGEMSGHMFFKDRFFGFDDGIYASCRILEILANSSKTIPELLEGIPETFTTPEIRVECPDAVKFQVVERAKRIFKEKGYKVIEVDGARIVFEDGWGLVRASNTQPVLVLRYEADTAERLEEIRRMVESAVEKAKGQ</sequence>
<keyword evidence="4 7" id="KW-0479">Metal-binding</keyword>
<dbReference type="InterPro" id="IPR005846">
    <property type="entry name" value="A-D-PHexomutase_a/b/a-III"/>
</dbReference>
<dbReference type="Proteomes" id="UP001144372">
    <property type="component" value="Unassembled WGS sequence"/>
</dbReference>
<dbReference type="SUPFAM" id="SSF53738">
    <property type="entry name" value="Phosphoglucomutase, first 3 domains"/>
    <property type="match status" value="3"/>
</dbReference>
<dbReference type="Gene3D" id="3.40.120.10">
    <property type="entry name" value="Alpha-D-Glucose-1,6-Bisphosphate, subunit A, domain 3"/>
    <property type="match status" value="3"/>
</dbReference>
<evidence type="ECO:0000313" key="13">
    <source>
        <dbReference type="Proteomes" id="UP001144372"/>
    </source>
</evidence>
<keyword evidence="5 7" id="KW-0460">Magnesium</keyword>
<dbReference type="Gene3D" id="3.30.310.50">
    <property type="entry name" value="Alpha-D-phosphohexomutase, C-terminal domain"/>
    <property type="match status" value="1"/>
</dbReference>
<dbReference type="Pfam" id="PF02878">
    <property type="entry name" value="PGM_PMM_I"/>
    <property type="match status" value="1"/>
</dbReference>
<dbReference type="Pfam" id="PF00408">
    <property type="entry name" value="PGM_PMM_IV"/>
    <property type="match status" value="1"/>
</dbReference>
<dbReference type="GO" id="GO:0016868">
    <property type="term" value="F:intramolecular phosphotransferase activity"/>
    <property type="evidence" value="ECO:0007669"/>
    <property type="project" value="InterPro"/>
</dbReference>
<comment type="cofactor">
    <cofactor evidence="1">
        <name>Mg(2+)</name>
        <dbReference type="ChEBI" id="CHEBI:18420"/>
    </cofactor>
</comment>
<feature type="domain" description="Alpha-D-phosphohexomutase alpha/beta/alpha" evidence="10">
    <location>
        <begin position="155"/>
        <end position="252"/>
    </location>
</feature>
<dbReference type="CDD" id="cd03089">
    <property type="entry name" value="PMM_PGM"/>
    <property type="match status" value="1"/>
</dbReference>
<dbReference type="EMBL" id="BSDR01000001">
    <property type="protein sequence ID" value="GLI34222.1"/>
    <property type="molecule type" value="Genomic_DNA"/>
</dbReference>
<dbReference type="InterPro" id="IPR005844">
    <property type="entry name" value="A-D-PHexomutase_a/b/a-I"/>
</dbReference>
<feature type="domain" description="Alpha-D-phosphohexomutase C-terminal" evidence="8">
    <location>
        <begin position="372"/>
        <end position="446"/>
    </location>
</feature>
<evidence type="ECO:0000256" key="7">
    <source>
        <dbReference type="RuleBase" id="RU004326"/>
    </source>
</evidence>
<evidence type="ECO:0000256" key="1">
    <source>
        <dbReference type="ARBA" id="ARBA00001946"/>
    </source>
</evidence>
<evidence type="ECO:0000256" key="2">
    <source>
        <dbReference type="ARBA" id="ARBA00010231"/>
    </source>
</evidence>
<evidence type="ECO:0000313" key="12">
    <source>
        <dbReference type="EMBL" id="GLI34222.1"/>
    </source>
</evidence>
<dbReference type="InterPro" id="IPR005845">
    <property type="entry name" value="A-D-PHexomutase_a/b/a-II"/>
</dbReference>
<dbReference type="InterPro" id="IPR036900">
    <property type="entry name" value="A-D-PHexomutase_C_sf"/>
</dbReference>
<evidence type="ECO:0000259" key="8">
    <source>
        <dbReference type="Pfam" id="PF00408"/>
    </source>
</evidence>
<gene>
    <name evidence="12" type="ORF">DAMNIGENAA_16550</name>
</gene>
<organism evidence="12 13">
    <name type="scientific">Desulforhabdus amnigena</name>
    <dbReference type="NCBI Taxonomy" id="40218"/>
    <lineage>
        <taxon>Bacteria</taxon>
        <taxon>Pseudomonadati</taxon>
        <taxon>Thermodesulfobacteriota</taxon>
        <taxon>Syntrophobacteria</taxon>
        <taxon>Syntrophobacterales</taxon>
        <taxon>Syntrophobacteraceae</taxon>
        <taxon>Desulforhabdus</taxon>
    </lineage>
</organism>
<evidence type="ECO:0000256" key="4">
    <source>
        <dbReference type="ARBA" id="ARBA00022723"/>
    </source>
</evidence>
<comment type="caution">
    <text evidence="12">The sequence shown here is derived from an EMBL/GenBank/DDBJ whole genome shotgun (WGS) entry which is preliminary data.</text>
</comment>
<dbReference type="PANTHER" id="PTHR43771:SF2">
    <property type="entry name" value="PHOSPHOMANNOMUTASE_PHOSPHOGLUCOMUTASE"/>
    <property type="match status" value="1"/>
</dbReference>
<dbReference type="PRINTS" id="PR00509">
    <property type="entry name" value="PGMPMM"/>
</dbReference>
<keyword evidence="6" id="KW-0413">Isomerase</keyword>
<dbReference type="AlphaFoldDB" id="A0A9W6D170"/>
<dbReference type="InterPro" id="IPR016055">
    <property type="entry name" value="A-D-PHexomutase_a/b/a-I/II/III"/>
</dbReference>
<comment type="similarity">
    <text evidence="2 7">Belongs to the phosphohexose mutase family.</text>
</comment>
<evidence type="ECO:0000256" key="3">
    <source>
        <dbReference type="ARBA" id="ARBA00022553"/>
    </source>
</evidence>
<reference evidence="12" key="1">
    <citation type="submission" date="2022-12" db="EMBL/GenBank/DDBJ databases">
        <title>Reference genome sequencing for broad-spectrum identification of bacterial and archaeal isolates by mass spectrometry.</title>
        <authorList>
            <person name="Sekiguchi Y."/>
            <person name="Tourlousse D.M."/>
        </authorList>
    </citation>
    <scope>NUCLEOTIDE SEQUENCE</scope>
    <source>
        <strain evidence="12">ASRB1</strain>
    </source>
</reference>
<dbReference type="GO" id="GO:0005975">
    <property type="term" value="P:carbohydrate metabolic process"/>
    <property type="evidence" value="ECO:0007669"/>
    <property type="project" value="InterPro"/>
</dbReference>
<evidence type="ECO:0000259" key="9">
    <source>
        <dbReference type="Pfam" id="PF02878"/>
    </source>
</evidence>
<evidence type="ECO:0000259" key="10">
    <source>
        <dbReference type="Pfam" id="PF02879"/>
    </source>
</evidence>
<dbReference type="SUPFAM" id="SSF55957">
    <property type="entry name" value="Phosphoglucomutase, C-terminal domain"/>
    <property type="match status" value="1"/>
</dbReference>
<keyword evidence="3" id="KW-0597">Phosphoprotein</keyword>
<protein>
    <submittedName>
        <fullName evidence="12">Phosphomannomutase</fullName>
    </submittedName>
</protein>
<evidence type="ECO:0000259" key="11">
    <source>
        <dbReference type="Pfam" id="PF02880"/>
    </source>
</evidence>
<dbReference type="Pfam" id="PF02879">
    <property type="entry name" value="PGM_PMM_II"/>
    <property type="match status" value="1"/>
</dbReference>
<dbReference type="PROSITE" id="PS00710">
    <property type="entry name" value="PGM_PMM"/>
    <property type="match status" value="1"/>
</dbReference>
<feature type="domain" description="Alpha-D-phosphohexomutase alpha/beta/alpha" evidence="9">
    <location>
        <begin position="9"/>
        <end position="140"/>
    </location>
</feature>
<evidence type="ECO:0000256" key="6">
    <source>
        <dbReference type="ARBA" id="ARBA00023235"/>
    </source>
</evidence>
<dbReference type="PANTHER" id="PTHR43771">
    <property type="entry name" value="PHOSPHOMANNOMUTASE"/>
    <property type="match status" value="1"/>
</dbReference>